<dbReference type="PROSITE" id="PS51753">
    <property type="entry name" value="HBM"/>
    <property type="match status" value="1"/>
</dbReference>
<keyword evidence="7 11" id="KW-0472">Membrane</keyword>
<name>A0ABX8F0S8_9PSED</name>
<feature type="transmembrane region" description="Helical" evidence="11">
    <location>
        <begin position="289"/>
        <end position="310"/>
    </location>
</feature>
<dbReference type="Pfam" id="PF00672">
    <property type="entry name" value="HAMP"/>
    <property type="match status" value="1"/>
</dbReference>
<feature type="domain" description="HBM" evidence="14">
    <location>
        <begin position="37"/>
        <end position="284"/>
    </location>
</feature>
<evidence type="ECO:0000259" key="13">
    <source>
        <dbReference type="PROSITE" id="PS50885"/>
    </source>
</evidence>
<evidence type="ECO:0000313" key="15">
    <source>
        <dbReference type="EMBL" id="QVW25576.1"/>
    </source>
</evidence>
<dbReference type="SMART" id="SM00283">
    <property type="entry name" value="MA"/>
    <property type="match status" value="1"/>
</dbReference>
<dbReference type="CDD" id="cd06225">
    <property type="entry name" value="HAMP"/>
    <property type="match status" value="1"/>
</dbReference>
<gene>
    <name evidence="15" type="ORF">KJF94_08420</name>
</gene>
<keyword evidence="4" id="KW-0145">Chemotaxis</keyword>
<keyword evidence="2" id="KW-1003">Cell membrane</keyword>
<organism evidence="15 16">
    <name type="scientific">Pseudomonas hormoni</name>
    <dbReference type="NCBI Taxonomy" id="3093767"/>
    <lineage>
        <taxon>Bacteria</taxon>
        <taxon>Pseudomonadati</taxon>
        <taxon>Pseudomonadota</taxon>
        <taxon>Gammaproteobacteria</taxon>
        <taxon>Pseudomonadales</taxon>
        <taxon>Pseudomonadaceae</taxon>
        <taxon>Pseudomonas</taxon>
    </lineage>
</organism>
<dbReference type="InterPro" id="IPR032255">
    <property type="entry name" value="HBM"/>
</dbReference>
<evidence type="ECO:0000256" key="2">
    <source>
        <dbReference type="ARBA" id="ARBA00022475"/>
    </source>
</evidence>
<evidence type="ECO:0000256" key="3">
    <source>
        <dbReference type="ARBA" id="ARBA00022481"/>
    </source>
</evidence>
<dbReference type="CDD" id="cd11386">
    <property type="entry name" value="MCP_signal"/>
    <property type="match status" value="1"/>
</dbReference>
<dbReference type="PANTHER" id="PTHR32089:SF120">
    <property type="entry name" value="METHYL-ACCEPTING CHEMOTAXIS PROTEIN TLPQ"/>
    <property type="match status" value="1"/>
</dbReference>
<reference evidence="15 16" key="1">
    <citation type="submission" date="2021-05" db="EMBL/GenBank/DDBJ databases">
        <title>Complete genome of the cytokinin-producing biocontrol strain Pseudomonas fluorescens G20-18.</title>
        <authorList>
            <person name="Nielsen T.K."/>
            <person name="Mekureyaw M.F."/>
            <person name="Hansen L.H."/>
            <person name="Nicolaisen M.H."/>
            <person name="Roitsch T.G."/>
            <person name="Hennessy R.C."/>
        </authorList>
    </citation>
    <scope>NUCLEOTIDE SEQUENCE [LARGE SCALE GENOMIC DNA]</scope>
    <source>
        <strain evidence="15 16">G20-18</strain>
    </source>
</reference>
<evidence type="ECO:0000256" key="5">
    <source>
        <dbReference type="ARBA" id="ARBA00022692"/>
    </source>
</evidence>
<evidence type="ECO:0000256" key="9">
    <source>
        <dbReference type="ARBA" id="ARBA00029447"/>
    </source>
</evidence>
<evidence type="ECO:0000256" key="11">
    <source>
        <dbReference type="SAM" id="Phobius"/>
    </source>
</evidence>
<evidence type="ECO:0000256" key="4">
    <source>
        <dbReference type="ARBA" id="ARBA00022500"/>
    </source>
</evidence>
<sequence length="640" mass="69052">MKNLSVKLKLALGFTTVVLLLVIVAGSGVLSLDSHTDRGGKVKTVAELLNQANDIRYAQMVYEATGDSDQIGKIDSAVRKILATVEKRKANFIQQEDVSRLESIALAAQEYQRGFKQKVALREAKIAKRASWVAAGNTADEAVTTMERSLAGTPTAPKIPLDKTEAGLALYAAELGKQNRLMRYSIRGYLMDESQKSLDILTAQFVQVRAAVKPLVGQLPGAQAAQLETFQSNVERYITLVQEFPQLVAGEKEVQGQMAQQFASFYENTEAIVENQNLKSISEASTSKLRMIALTVLGFALAALIAWLIVRQVTRPLQEALQIAERIGGGDMTEHHFEPRNDEFGLLLRAMDKTRRNLRELLSHVNGITIQLASAAEQLSAVTKQTSAGVTNQRLETDQVATAMNEMAATVHEVAQNAQEASVAAQSADKQAVQGNAAIQRALIQIDKLSEEVSRSADAVAHLNKESVGISTVLTVINGIAEQTNLLALNAAIEAARAGEAGRGFAVVADEVRGLAQRTQQSTRQIEELISNLQAGAQNAANMMSASSTLVDETVNRAHEVQTELAAITQTVSLIQAMNMQIATAAEEQSAVAEEINRSVLNVRDVAEQSAAASEETAASTMELARLGNELQQQVGRFKV</sequence>
<comment type="subcellular location">
    <subcellularLocation>
        <location evidence="1">Cell membrane</location>
    </subcellularLocation>
</comment>
<dbReference type="SUPFAM" id="SSF58104">
    <property type="entry name" value="Methyl-accepting chemotaxis protein (MCP) signaling domain"/>
    <property type="match status" value="1"/>
</dbReference>
<proteinExistence type="inferred from homology"/>
<dbReference type="InterPro" id="IPR003660">
    <property type="entry name" value="HAMP_dom"/>
</dbReference>
<feature type="domain" description="Methyl-accepting transducer" evidence="12">
    <location>
        <begin position="368"/>
        <end position="604"/>
    </location>
</feature>
<evidence type="ECO:0000256" key="1">
    <source>
        <dbReference type="ARBA" id="ARBA00004236"/>
    </source>
</evidence>
<evidence type="ECO:0000256" key="7">
    <source>
        <dbReference type="ARBA" id="ARBA00023136"/>
    </source>
</evidence>
<keyword evidence="8 10" id="KW-0807">Transducer</keyword>
<evidence type="ECO:0000256" key="6">
    <source>
        <dbReference type="ARBA" id="ARBA00022989"/>
    </source>
</evidence>
<dbReference type="EMBL" id="CP075566">
    <property type="protein sequence ID" value="QVW25576.1"/>
    <property type="molecule type" value="Genomic_DNA"/>
</dbReference>
<dbReference type="InterPro" id="IPR004089">
    <property type="entry name" value="MCPsignal_dom"/>
</dbReference>
<dbReference type="PROSITE" id="PS50111">
    <property type="entry name" value="CHEMOTAXIS_TRANSDUC_2"/>
    <property type="match status" value="1"/>
</dbReference>
<keyword evidence="5 11" id="KW-0812">Transmembrane</keyword>
<protein>
    <submittedName>
        <fullName evidence="15">Methyl-accepting chemotaxis protein</fullName>
    </submittedName>
</protein>
<dbReference type="Gene3D" id="1.20.1440.210">
    <property type="match status" value="1"/>
</dbReference>
<evidence type="ECO:0000313" key="16">
    <source>
        <dbReference type="Proteomes" id="UP000681155"/>
    </source>
</evidence>
<dbReference type="Gene3D" id="1.10.287.950">
    <property type="entry name" value="Methyl-accepting chemotaxis protein"/>
    <property type="match status" value="1"/>
</dbReference>
<dbReference type="Proteomes" id="UP000681155">
    <property type="component" value="Chromosome"/>
</dbReference>
<dbReference type="InterPro" id="IPR004090">
    <property type="entry name" value="Chemotax_Me-accpt_rcpt"/>
</dbReference>
<evidence type="ECO:0000259" key="12">
    <source>
        <dbReference type="PROSITE" id="PS50111"/>
    </source>
</evidence>
<dbReference type="PRINTS" id="PR00260">
    <property type="entry name" value="CHEMTRNSDUCR"/>
</dbReference>
<keyword evidence="3" id="KW-0488">Methylation</keyword>
<evidence type="ECO:0000259" key="14">
    <source>
        <dbReference type="PROSITE" id="PS51753"/>
    </source>
</evidence>
<dbReference type="SMART" id="SM00304">
    <property type="entry name" value="HAMP"/>
    <property type="match status" value="2"/>
</dbReference>
<feature type="domain" description="HAMP" evidence="13">
    <location>
        <begin position="311"/>
        <end position="363"/>
    </location>
</feature>
<evidence type="ECO:0000256" key="10">
    <source>
        <dbReference type="PROSITE-ProRule" id="PRU00284"/>
    </source>
</evidence>
<dbReference type="Pfam" id="PF16591">
    <property type="entry name" value="HBM"/>
    <property type="match status" value="1"/>
</dbReference>
<evidence type="ECO:0000256" key="8">
    <source>
        <dbReference type="ARBA" id="ARBA00023224"/>
    </source>
</evidence>
<comment type="similarity">
    <text evidence="9">Belongs to the methyl-accepting chemotaxis (MCP) protein family.</text>
</comment>
<keyword evidence="16" id="KW-1185">Reference proteome</keyword>
<dbReference type="PANTHER" id="PTHR32089">
    <property type="entry name" value="METHYL-ACCEPTING CHEMOTAXIS PROTEIN MCPB"/>
    <property type="match status" value="1"/>
</dbReference>
<accession>A0ABX8F0S8</accession>
<keyword evidence="6 11" id="KW-1133">Transmembrane helix</keyword>
<dbReference type="Pfam" id="PF00015">
    <property type="entry name" value="MCPsignal"/>
    <property type="match status" value="1"/>
</dbReference>
<dbReference type="SMART" id="SM01358">
    <property type="entry name" value="HBM"/>
    <property type="match status" value="1"/>
</dbReference>
<dbReference type="PROSITE" id="PS50885">
    <property type="entry name" value="HAMP"/>
    <property type="match status" value="1"/>
</dbReference>